<dbReference type="FunCoup" id="B0CUD5">
    <property type="interactions" value="270"/>
</dbReference>
<proteinExistence type="inferred from homology"/>
<evidence type="ECO:0000256" key="1">
    <source>
        <dbReference type="ARBA" id="ARBA00001974"/>
    </source>
</evidence>
<comment type="subcellular location">
    <subcellularLocation>
        <location evidence="11">Mitochondrion inner membrane</location>
        <topology evidence="11">Peripheral membrane protein</topology>
        <orientation evidence="11">Matrix side</orientation>
    </subcellularLocation>
</comment>
<evidence type="ECO:0000256" key="3">
    <source>
        <dbReference type="ARBA" id="ARBA00022630"/>
    </source>
</evidence>
<dbReference type="InterPro" id="IPR002938">
    <property type="entry name" value="FAD-bd"/>
</dbReference>
<comment type="function">
    <text evidence="11">FAD-dependent monooxygenase required for two non-consecutive steps during ubiquinone biosynthesis. Required for the C5-ring hydroxylation during ubiquinone biosynthesis by catalyzing the hydroxylation of 4-hydroxy-3-(all-trans-polyprenyl)benzoic acid to 3,4-dihydroxy-5-(all-trans-polyprenyl)benzoic acid. Also acts downstream of coq4, for the C1-hydroxylation during ubiquinone biosynthesis by catalyzing the hydroxylation of 2-methoxy-6-(all-trans-polyprenyl)phenol to 2-methoxy-6-(all-trans-polyprenyl)benzene-1,4-diol. The electrons required for the hydroxylation reaction are funneled indirectly to coq6 from NADPH via a ferredoxin/ferredoxin reductase system.</text>
</comment>
<dbReference type="KEGG" id="lbc:LACBIDRAFT_305494"/>
<dbReference type="GO" id="GO:0106364">
    <property type="term" value="F:4-hydroxy-3-all-trans-polyprenylbenzoate oxygenase activity"/>
    <property type="evidence" value="ECO:0007669"/>
    <property type="project" value="UniProtKB-EC"/>
</dbReference>
<dbReference type="FunFam" id="3.50.50.60:FF:000021">
    <property type="entry name" value="Ubiquinone biosynthesis monooxygenase COQ6"/>
    <property type="match status" value="1"/>
</dbReference>
<dbReference type="InParanoid" id="B0CUD5"/>
<keyword evidence="6 11" id="KW-0274">FAD</keyword>
<feature type="domain" description="FAD-binding" evidence="12">
    <location>
        <begin position="174"/>
        <end position="300"/>
    </location>
</feature>
<feature type="domain" description="FAD-binding" evidence="12">
    <location>
        <begin position="422"/>
        <end position="455"/>
    </location>
</feature>
<keyword evidence="7 11" id="KW-0560">Oxidoreductase</keyword>
<dbReference type="AlphaFoldDB" id="B0CUD5"/>
<comment type="subunit">
    <text evidence="11">Component of a multi-subunit COQ enzyme complex, composed of at least COQ3, COQ4, COQ5, COQ6, COQ7 and COQ9.</text>
</comment>
<comment type="pathway">
    <text evidence="11">Cofactor biosynthesis; ubiquinone biosynthesis.</text>
</comment>
<evidence type="ECO:0000256" key="2">
    <source>
        <dbReference type="ARBA" id="ARBA00005349"/>
    </source>
</evidence>
<evidence type="ECO:0000256" key="7">
    <source>
        <dbReference type="ARBA" id="ARBA00023002"/>
    </source>
</evidence>
<keyword evidence="9 11" id="KW-0496">Mitochondrion</keyword>
<dbReference type="PANTHER" id="PTHR43876:SF7">
    <property type="entry name" value="UBIQUINONE BIOSYNTHESIS MONOOXYGENASE COQ6, MITOCHONDRIAL"/>
    <property type="match status" value="1"/>
</dbReference>
<gene>
    <name evidence="11" type="primary">COQ6</name>
    <name evidence="13" type="ORF">LACBIDRAFT_305494</name>
</gene>
<dbReference type="GO" id="GO:0071949">
    <property type="term" value="F:FAD binding"/>
    <property type="evidence" value="ECO:0007669"/>
    <property type="project" value="InterPro"/>
</dbReference>
<evidence type="ECO:0000256" key="11">
    <source>
        <dbReference type="HAMAP-Rule" id="MF_03193"/>
    </source>
</evidence>
<evidence type="ECO:0000256" key="5">
    <source>
        <dbReference type="ARBA" id="ARBA00022792"/>
    </source>
</evidence>
<dbReference type="OrthoDB" id="683240at2759"/>
<dbReference type="STRING" id="486041.B0CUD5"/>
<dbReference type="EMBL" id="DS547092">
    <property type="protein sequence ID" value="EDR14649.1"/>
    <property type="molecule type" value="Genomic_DNA"/>
</dbReference>
<dbReference type="GO" id="GO:0031314">
    <property type="term" value="C:extrinsic component of mitochondrial inner membrane"/>
    <property type="evidence" value="ECO:0007669"/>
    <property type="project" value="UniProtKB-UniRule"/>
</dbReference>
<dbReference type="InterPro" id="IPR051205">
    <property type="entry name" value="UbiH/COQ6_monooxygenase"/>
</dbReference>
<dbReference type="Pfam" id="PF01494">
    <property type="entry name" value="FAD_binding_3"/>
    <property type="match status" value="2"/>
</dbReference>
<comment type="similarity">
    <text evidence="2 11">Belongs to the UbiH/COQ6 family.</text>
</comment>
<evidence type="ECO:0000256" key="9">
    <source>
        <dbReference type="ARBA" id="ARBA00023128"/>
    </source>
</evidence>
<evidence type="ECO:0000259" key="12">
    <source>
        <dbReference type="Pfam" id="PF01494"/>
    </source>
</evidence>
<keyword evidence="3 11" id="KW-0285">Flavoprotein</keyword>
<keyword evidence="8 11" id="KW-0503">Monooxygenase</keyword>
<comment type="cofactor">
    <cofactor evidence="1 11">
        <name>FAD</name>
        <dbReference type="ChEBI" id="CHEBI:57692"/>
    </cofactor>
</comment>
<dbReference type="Proteomes" id="UP000001194">
    <property type="component" value="Unassembled WGS sequence"/>
</dbReference>
<dbReference type="GO" id="GO:0120538">
    <property type="term" value="F:2-methoxy-6-polyprenolphenol 4-hydroxylase activity"/>
    <property type="evidence" value="ECO:0007669"/>
    <property type="project" value="UniProtKB-EC"/>
</dbReference>
<dbReference type="RefSeq" id="XP_001875208.1">
    <property type="nucleotide sequence ID" value="XM_001875173.1"/>
</dbReference>
<dbReference type="HAMAP" id="MF_03193">
    <property type="entry name" value="COQ6_monooxygenase"/>
    <property type="match status" value="1"/>
</dbReference>
<dbReference type="InterPro" id="IPR000689">
    <property type="entry name" value="UbQ_mOase_COQ6"/>
</dbReference>
<reference evidence="13 14" key="1">
    <citation type="journal article" date="2008" name="Nature">
        <title>The genome of Laccaria bicolor provides insights into mycorrhizal symbiosis.</title>
        <authorList>
            <person name="Martin F."/>
            <person name="Aerts A."/>
            <person name="Ahren D."/>
            <person name="Brun A."/>
            <person name="Danchin E.G.J."/>
            <person name="Duchaussoy F."/>
            <person name="Gibon J."/>
            <person name="Kohler A."/>
            <person name="Lindquist E."/>
            <person name="Pereda V."/>
            <person name="Salamov A."/>
            <person name="Shapiro H.J."/>
            <person name="Wuyts J."/>
            <person name="Blaudez D."/>
            <person name="Buee M."/>
            <person name="Brokstein P."/>
            <person name="Canbaeck B."/>
            <person name="Cohen D."/>
            <person name="Courty P.E."/>
            <person name="Coutinho P.M."/>
            <person name="Delaruelle C."/>
            <person name="Detter J.C."/>
            <person name="Deveau A."/>
            <person name="DiFazio S."/>
            <person name="Duplessis S."/>
            <person name="Fraissinet-Tachet L."/>
            <person name="Lucic E."/>
            <person name="Frey-Klett P."/>
            <person name="Fourrey C."/>
            <person name="Feussner I."/>
            <person name="Gay G."/>
            <person name="Grimwood J."/>
            <person name="Hoegger P.J."/>
            <person name="Jain P."/>
            <person name="Kilaru S."/>
            <person name="Labbe J."/>
            <person name="Lin Y.C."/>
            <person name="Legue V."/>
            <person name="Le Tacon F."/>
            <person name="Marmeisse R."/>
            <person name="Melayah D."/>
            <person name="Montanini B."/>
            <person name="Muratet M."/>
            <person name="Nehls U."/>
            <person name="Niculita-Hirzel H."/>
            <person name="Oudot-Le Secq M.P."/>
            <person name="Peter M."/>
            <person name="Quesneville H."/>
            <person name="Rajashekar B."/>
            <person name="Reich M."/>
            <person name="Rouhier N."/>
            <person name="Schmutz J."/>
            <person name="Yin T."/>
            <person name="Chalot M."/>
            <person name="Henrissat B."/>
            <person name="Kuees U."/>
            <person name="Lucas S."/>
            <person name="Van de Peer Y."/>
            <person name="Podila G.K."/>
            <person name="Polle A."/>
            <person name="Pukkila P.J."/>
            <person name="Richardson P.M."/>
            <person name="Rouze P."/>
            <person name="Sanders I.R."/>
            <person name="Stajich J.E."/>
            <person name="Tunlid A."/>
            <person name="Tuskan G."/>
            <person name="Grigoriev I.V."/>
        </authorList>
    </citation>
    <scope>NUCLEOTIDE SEQUENCE [LARGE SCALE GENOMIC DNA]</scope>
    <source>
        <strain evidence="14">S238N-H82 / ATCC MYA-4686</strain>
    </source>
</reference>
<dbReference type="InterPro" id="IPR018168">
    <property type="entry name" value="Ubi_Hdrlase_CS"/>
</dbReference>
<keyword evidence="5 11" id="KW-0999">Mitochondrion inner membrane</keyword>
<comment type="catalytic activity">
    <reaction evidence="11">
        <text>a 4-hydroxy-3-(all-trans-polyprenyl)benzoate + 2 reduced [2Fe-2S]-[ferredoxin] + O2 + 2 H(+) = a 3,4-dihydroxy-5-(all-trans-polyprenyl)benzoate + 2 oxidized [2Fe-2S]-[ferredoxin] + H2O</text>
        <dbReference type="Rhea" id="RHEA:81195"/>
        <dbReference type="Rhea" id="RHEA-COMP:9514"/>
        <dbReference type="Rhea" id="RHEA-COMP:10000"/>
        <dbReference type="Rhea" id="RHEA-COMP:10001"/>
        <dbReference type="Rhea" id="RHEA-COMP:10930"/>
        <dbReference type="ChEBI" id="CHEBI:15377"/>
        <dbReference type="ChEBI" id="CHEBI:15378"/>
        <dbReference type="ChEBI" id="CHEBI:15379"/>
        <dbReference type="ChEBI" id="CHEBI:33737"/>
        <dbReference type="ChEBI" id="CHEBI:33738"/>
        <dbReference type="ChEBI" id="CHEBI:64694"/>
        <dbReference type="ChEBI" id="CHEBI:78396"/>
        <dbReference type="EC" id="1.14.15.45"/>
    </reaction>
</comment>
<evidence type="ECO:0000313" key="13">
    <source>
        <dbReference type="EMBL" id="EDR14649.1"/>
    </source>
</evidence>
<evidence type="ECO:0000256" key="4">
    <source>
        <dbReference type="ARBA" id="ARBA00022688"/>
    </source>
</evidence>
<dbReference type="GeneID" id="6070417"/>
<dbReference type="SUPFAM" id="SSF51905">
    <property type="entry name" value="FAD/NAD(P)-binding domain"/>
    <property type="match status" value="1"/>
</dbReference>
<protein>
    <recommendedName>
        <fullName evidence="11">Ubiquinone biosynthesis monooxygenase COQ6, mitochondrial</fullName>
        <ecNumber evidence="11">1.14.15.45</ecNumber>
    </recommendedName>
    <alternativeName>
        <fullName evidence="11">2-methoxy-6-polyprenolphenol 4-hydroxylase</fullName>
        <ecNumber evidence="11">1.14.15.46</ecNumber>
    </alternativeName>
</protein>
<dbReference type="Gene3D" id="3.50.50.60">
    <property type="entry name" value="FAD/NAD(P)-binding domain"/>
    <property type="match status" value="2"/>
</dbReference>
<name>B0CUD5_LACBS</name>
<dbReference type="UniPathway" id="UPA00232"/>
<dbReference type="HOGENOM" id="CLU_009665_8_0_1"/>
<organism evidence="14">
    <name type="scientific">Laccaria bicolor (strain S238N-H82 / ATCC MYA-4686)</name>
    <name type="common">Bicoloured deceiver</name>
    <name type="synonym">Laccaria laccata var. bicolor</name>
    <dbReference type="NCBI Taxonomy" id="486041"/>
    <lineage>
        <taxon>Eukaryota</taxon>
        <taxon>Fungi</taxon>
        <taxon>Dikarya</taxon>
        <taxon>Basidiomycota</taxon>
        <taxon>Agaricomycotina</taxon>
        <taxon>Agaricomycetes</taxon>
        <taxon>Agaricomycetidae</taxon>
        <taxon>Agaricales</taxon>
        <taxon>Agaricineae</taxon>
        <taxon>Hydnangiaceae</taxon>
        <taxon>Laccaria</taxon>
    </lineage>
</organism>
<dbReference type="PROSITE" id="PS01304">
    <property type="entry name" value="UBIH"/>
    <property type="match status" value="1"/>
</dbReference>
<keyword evidence="14" id="KW-1185">Reference proteome</keyword>
<keyword evidence="10 11" id="KW-0472">Membrane</keyword>
<dbReference type="GO" id="GO:0016712">
    <property type="term" value="F:oxidoreductase activity, acting on paired donors, with incorporation or reduction of molecular oxygen, reduced flavin or flavoprotein as one donor, and incorporation of one atom of oxygen"/>
    <property type="evidence" value="ECO:0007669"/>
    <property type="project" value="UniProtKB-UniRule"/>
</dbReference>
<sequence length="591" mass="63729">MLLLANPRRNAFNCAGVWRKRLSTINNTKINHEDCDIVIVGGGPAGLALAAALGSSPSLRRNLSITLVEGGDLKKAEGWAPIPGSFSNRVSSLTNTSQTFLKSPSIQNCIYHILLTSTTGIGVWGHIDEARTCGIDEMQVWDGISGARIAFSASELNLEKPELGMARLTENFNLQRGLLRRLKDLPEVRLLQQTKVKSIVQDVEEHRQWPLVYLENDRVLRARLLIGADGFNSPVRAYANIPSFGWSYDTQAIVATMTHPPRGAFEGPNTTAYQRFLPTGPIAFLPLSPTASSLVWSTKPQLAAALLACEPPVLASMINAAFRLPELSVRYLHTRILEAQLSGTPITPSEIQQEISWREQSHSIDQHSIYASANAAATIGMPLEGSEAVPPLVTTLQPGTVASFPLRLNHAEAYIGEGLGARTALVGDAAHTVHPLAGQGLNMGLGDVESLARCIENAFLLGGDIGSHTALLPYAQDRYLENHILMATIDKLHKIYSTDLQPIVWARSVGLEVLNELDSLKAAIMLTAGSRTDDAQRTSATAWNVVAKGVETLVAAADASKILAGGLQNLLSSNLQRLLNTEGAPGQQKRV</sequence>
<dbReference type="NCBIfam" id="TIGR01988">
    <property type="entry name" value="Ubi-OHases"/>
    <property type="match status" value="1"/>
</dbReference>
<evidence type="ECO:0000256" key="6">
    <source>
        <dbReference type="ARBA" id="ARBA00022827"/>
    </source>
</evidence>
<accession>B0CUD5</accession>
<dbReference type="EC" id="1.14.15.45" evidence="11"/>
<evidence type="ECO:0000313" key="14">
    <source>
        <dbReference type="Proteomes" id="UP000001194"/>
    </source>
</evidence>
<dbReference type="InterPro" id="IPR036188">
    <property type="entry name" value="FAD/NAD-bd_sf"/>
</dbReference>
<dbReference type="PANTHER" id="PTHR43876">
    <property type="entry name" value="UBIQUINONE BIOSYNTHESIS MONOOXYGENASE COQ6, MITOCHONDRIAL"/>
    <property type="match status" value="1"/>
</dbReference>
<keyword evidence="4 11" id="KW-0831">Ubiquinone biosynthesis</keyword>
<evidence type="ECO:0000256" key="10">
    <source>
        <dbReference type="ARBA" id="ARBA00023136"/>
    </source>
</evidence>
<dbReference type="PRINTS" id="PR00420">
    <property type="entry name" value="RNGMNOXGNASE"/>
</dbReference>
<dbReference type="InterPro" id="IPR010971">
    <property type="entry name" value="UbiH/COQ6"/>
</dbReference>
<comment type="catalytic activity">
    <reaction evidence="11">
        <text>a 2-methoxy-6-(all-trans-polyprenyl)phenol + 2 reduced [2Fe-2S]-[ferredoxin] + O2 + 2 H(+) = a 2-methoxy-6-(all-trans-polyprenyl)benzene-1,4-diol + 2 oxidized [2Fe-2S]-[ferredoxin] + H2O</text>
        <dbReference type="Rhea" id="RHEA:81183"/>
        <dbReference type="Rhea" id="RHEA-COMP:9551"/>
        <dbReference type="Rhea" id="RHEA-COMP:10000"/>
        <dbReference type="Rhea" id="RHEA-COMP:10001"/>
        <dbReference type="Rhea" id="RHEA-COMP:10858"/>
        <dbReference type="ChEBI" id="CHEBI:15377"/>
        <dbReference type="ChEBI" id="CHEBI:15378"/>
        <dbReference type="ChEBI" id="CHEBI:15379"/>
        <dbReference type="ChEBI" id="CHEBI:33737"/>
        <dbReference type="ChEBI" id="CHEBI:33738"/>
        <dbReference type="ChEBI" id="CHEBI:62731"/>
        <dbReference type="ChEBI" id="CHEBI:84166"/>
        <dbReference type="EC" id="1.14.15.46"/>
    </reaction>
</comment>
<dbReference type="EC" id="1.14.15.46" evidence="11"/>
<evidence type="ECO:0000256" key="8">
    <source>
        <dbReference type="ARBA" id="ARBA00023033"/>
    </source>
</evidence>